<reference evidence="2 3" key="1">
    <citation type="submission" date="2017-06" db="EMBL/GenBank/DDBJ databases">
        <authorList>
            <person name="Kim H.J."/>
            <person name="Triplett B.A."/>
        </authorList>
    </citation>
    <scope>NUCLEOTIDE SEQUENCE [LARGE SCALE GENOMIC DNA]</scope>
    <source>
        <strain evidence="2 3">DSM 14713</strain>
    </source>
</reference>
<keyword evidence="3" id="KW-1185">Reference proteome</keyword>
<dbReference type="OrthoDB" id="5514961at2"/>
<evidence type="ECO:0000313" key="2">
    <source>
        <dbReference type="EMBL" id="ATB30954.1"/>
    </source>
</evidence>
<dbReference type="RefSeq" id="WP_095979346.1">
    <property type="nucleotide sequence ID" value="NZ_CP022163.1"/>
</dbReference>
<feature type="compositionally biased region" description="Polar residues" evidence="1">
    <location>
        <begin position="140"/>
        <end position="153"/>
    </location>
</feature>
<dbReference type="KEGG" id="mbd:MEBOL_004416"/>
<gene>
    <name evidence="2" type="ORF">MEBOL_004416</name>
</gene>
<evidence type="ECO:0008006" key="4">
    <source>
        <dbReference type="Google" id="ProtNLM"/>
    </source>
</evidence>
<dbReference type="AlphaFoldDB" id="A0A250IGJ4"/>
<sequence>MRTKNLTVALGIILSGCALFPKSAPQEDPSIRFPAFHERPATVLGGQGQPYELDGVILRAITIAANDFSPPKGGARECWEKGESQRYRVIRGEDIIFVQISLDSDACGYAILDGGAKYAIRSSDGRILRRLFDGEPENMNPGSDETGTQSVTGTPVPASQVGTTSTEIASDLPPSWFTKSRPDAGPPSPNDGGQAADGGSPVPPTTPFPSDAGH</sequence>
<organism evidence="2 3">
    <name type="scientific">Melittangium boletus DSM 14713</name>
    <dbReference type="NCBI Taxonomy" id="1294270"/>
    <lineage>
        <taxon>Bacteria</taxon>
        <taxon>Pseudomonadati</taxon>
        <taxon>Myxococcota</taxon>
        <taxon>Myxococcia</taxon>
        <taxon>Myxococcales</taxon>
        <taxon>Cystobacterineae</taxon>
        <taxon>Archangiaceae</taxon>
        <taxon>Melittangium</taxon>
    </lineage>
</organism>
<name>A0A250IGJ4_9BACT</name>
<dbReference type="EMBL" id="CP022163">
    <property type="protein sequence ID" value="ATB30954.1"/>
    <property type="molecule type" value="Genomic_DNA"/>
</dbReference>
<evidence type="ECO:0000256" key="1">
    <source>
        <dbReference type="SAM" id="MobiDB-lite"/>
    </source>
</evidence>
<evidence type="ECO:0000313" key="3">
    <source>
        <dbReference type="Proteomes" id="UP000217289"/>
    </source>
</evidence>
<feature type="region of interest" description="Disordered" evidence="1">
    <location>
        <begin position="133"/>
        <end position="214"/>
    </location>
</feature>
<accession>A0A250IGJ4</accession>
<dbReference type="PROSITE" id="PS51257">
    <property type="entry name" value="PROKAR_LIPOPROTEIN"/>
    <property type="match status" value="1"/>
</dbReference>
<protein>
    <recommendedName>
        <fullName evidence="4">Lipoprotein</fullName>
    </recommendedName>
</protein>
<dbReference type="Proteomes" id="UP000217289">
    <property type="component" value="Chromosome"/>
</dbReference>
<proteinExistence type="predicted"/>